<accession>A0A972K026</accession>
<feature type="signal peptide" evidence="1">
    <location>
        <begin position="1"/>
        <end position="27"/>
    </location>
</feature>
<name>A0A972K026_9BACL</name>
<dbReference type="EMBL" id="WHOD01000070">
    <property type="protein sequence ID" value="NOU95199.1"/>
    <property type="molecule type" value="Genomic_DNA"/>
</dbReference>
<keyword evidence="1" id="KW-0732">Signal</keyword>
<dbReference type="RefSeq" id="WP_171653417.1">
    <property type="nucleotide sequence ID" value="NZ_WHOD01000070.1"/>
</dbReference>
<evidence type="ECO:0008006" key="4">
    <source>
        <dbReference type="Google" id="ProtNLM"/>
    </source>
</evidence>
<evidence type="ECO:0000256" key="1">
    <source>
        <dbReference type="SAM" id="SignalP"/>
    </source>
</evidence>
<reference evidence="2" key="1">
    <citation type="submission" date="2019-10" db="EMBL/GenBank/DDBJ databases">
        <title>Description of Paenibacillus glebae sp. nov.</title>
        <authorList>
            <person name="Carlier A."/>
            <person name="Qi S."/>
        </authorList>
    </citation>
    <scope>NUCLEOTIDE SEQUENCE</scope>
    <source>
        <strain evidence="2">LMG 31456</strain>
    </source>
</reference>
<gene>
    <name evidence="2" type="ORF">GC093_18510</name>
</gene>
<dbReference type="Proteomes" id="UP000641588">
    <property type="component" value="Unassembled WGS sequence"/>
</dbReference>
<dbReference type="AlphaFoldDB" id="A0A972K026"/>
<comment type="caution">
    <text evidence="2">The sequence shown here is derived from an EMBL/GenBank/DDBJ whole genome shotgun (WGS) entry which is preliminary data.</text>
</comment>
<proteinExistence type="predicted"/>
<sequence>MNRKKNQMLAVLLSTVLCFSMHVTVLAAPTAASEAAEQLTLPAALTADLNLEVKSLLNEHTYSGTRIAAVVKITNHSDTLVRVPDGELRAIMNDDRAFALHPSATNIKAVESSATVELSYMVLLDRKQDFTLNELAWVDINKDVYPKVETTLLSVPVKGLSWKGVDDSLTDPEFLKKWDESFTIPSVASPLIYTPIRLTEERDGTKRVQLLTLRVQNPSDRTEQIPDFTIHGRSDKQIYAGSRADKSVKSLDAGAQKYMYFSIPTDQDTVLTGLNIMTPESYQPAPRSADAELPPLVTYSVGRLQIGLSAAAGAQPQPSEQAASKYSLLQPLAFDPLNVIVDPALAVSVMHAQMFENEGQGFKTAVVKLKLTNSGSKPLTVPDFGTELVSTAGNAYSGKKPASKVEVSPNAGLVVAYTFLLPLSEQNNEFTLRVYDDQTAAPYKTVIAHAGLQVERELEVPINQITLYPYDIDLKGWSVSNYVLNNAATFSLSYTYKLKLDLDVHSTDNVVTTSALSKLAFELVNTDGKKIASKTVDLTGENRIINGSQIYYLNTLLSEQLEYPLTLKMYEMIDTPSGPARRLLKVLKQ</sequence>
<organism evidence="2 3">
    <name type="scientific">Paenibacillus foliorum</name>
    <dbReference type="NCBI Taxonomy" id="2654974"/>
    <lineage>
        <taxon>Bacteria</taxon>
        <taxon>Bacillati</taxon>
        <taxon>Bacillota</taxon>
        <taxon>Bacilli</taxon>
        <taxon>Bacillales</taxon>
        <taxon>Paenibacillaceae</taxon>
        <taxon>Paenibacillus</taxon>
    </lineage>
</organism>
<evidence type="ECO:0000313" key="3">
    <source>
        <dbReference type="Proteomes" id="UP000641588"/>
    </source>
</evidence>
<feature type="chain" id="PRO_5037030752" description="DUF4139 domain-containing protein" evidence="1">
    <location>
        <begin position="28"/>
        <end position="589"/>
    </location>
</feature>
<protein>
    <recommendedName>
        <fullName evidence="4">DUF4139 domain-containing protein</fullName>
    </recommendedName>
</protein>
<evidence type="ECO:0000313" key="2">
    <source>
        <dbReference type="EMBL" id="NOU95199.1"/>
    </source>
</evidence>
<keyword evidence="3" id="KW-1185">Reference proteome</keyword>